<dbReference type="EMBL" id="JASBNA010000007">
    <property type="protein sequence ID" value="KAK7690269.1"/>
    <property type="molecule type" value="Genomic_DNA"/>
</dbReference>
<accession>A0AAW0GEY5</accession>
<sequence>MGYMGPTALSPVLEVTEVSDSFEQRFIDSYTRSNNDNSMSILKQSLTNALDKTFRLYKSSTLGFSRSNQALDISGSVEPEGDSRLSVSISGKGSSQWDDEAARESKSSLPIVRQAAKTEQVAAENQLDRMTLWIKSVEKVVEDARQSFAASAPAPTLPPLPVAPSRPHSRAMDRTLNSSVDRSLRPNRLPRRILAANQIFVNEYESGEVSPSFTSEFFNSAPPSAAHNGSFGLEHTLPTIPSEPKQPCSCHSRTSIYT</sequence>
<name>A0AAW0GEY5_9APHY</name>
<feature type="compositionally biased region" description="Pro residues" evidence="1">
    <location>
        <begin position="155"/>
        <end position="164"/>
    </location>
</feature>
<evidence type="ECO:0000256" key="1">
    <source>
        <dbReference type="SAM" id="MobiDB-lite"/>
    </source>
</evidence>
<feature type="region of interest" description="Disordered" evidence="1">
    <location>
        <begin position="73"/>
        <end position="106"/>
    </location>
</feature>
<feature type="compositionally biased region" description="Polar residues" evidence="1">
    <location>
        <begin position="249"/>
        <end position="258"/>
    </location>
</feature>
<organism evidence="2 3">
    <name type="scientific">Cerrena zonata</name>
    <dbReference type="NCBI Taxonomy" id="2478898"/>
    <lineage>
        <taxon>Eukaryota</taxon>
        <taxon>Fungi</taxon>
        <taxon>Dikarya</taxon>
        <taxon>Basidiomycota</taxon>
        <taxon>Agaricomycotina</taxon>
        <taxon>Agaricomycetes</taxon>
        <taxon>Polyporales</taxon>
        <taxon>Cerrenaceae</taxon>
        <taxon>Cerrena</taxon>
    </lineage>
</organism>
<comment type="caution">
    <text evidence="2">The sequence shown here is derived from an EMBL/GenBank/DDBJ whole genome shotgun (WGS) entry which is preliminary data.</text>
</comment>
<evidence type="ECO:0000313" key="2">
    <source>
        <dbReference type="EMBL" id="KAK7690269.1"/>
    </source>
</evidence>
<protein>
    <submittedName>
        <fullName evidence="2">Uncharacterized protein</fullName>
    </submittedName>
</protein>
<gene>
    <name evidence="2" type="ORF">QCA50_006924</name>
</gene>
<keyword evidence="3" id="KW-1185">Reference proteome</keyword>
<dbReference type="AlphaFoldDB" id="A0AAW0GEY5"/>
<proteinExistence type="predicted"/>
<evidence type="ECO:0000313" key="3">
    <source>
        <dbReference type="Proteomes" id="UP001385951"/>
    </source>
</evidence>
<reference evidence="2 3" key="1">
    <citation type="submission" date="2022-09" db="EMBL/GenBank/DDBJ databases">
        <authorList>
            <person name="Palmer J.M."/>
        </authorList>
    </citation>
    <scope>NUCLEOTIDE SEQUENCE [LARGE SCALE GENOMIC DNA]</scope>
    <source>
        <strain evidence="2 3">DSM 7382</strain>
    </source>
</reference>
<feature type="region of interest" description="Disordered" evidence="1">
    <location>
        <begin position="149"/>
        <end position="183"/>
    </location>
</feature>
<dbReference type="Proteomes" id="UP001385951">
    <property type="component" value="Unassembled WGS sequence"/>
</dbReference>
<feature type="region of interest" description="Disordered" evidence="1">
    <location>
        <begin position="229"/>
        <end position="258"/>
    </location>
</feature>
<feature type="compositionally biased region" description="Polar residues" evidence="1">
    <location>
        <begin position="85"/>
        <end position="96"/>
    </location>
</feature>